<proteinExistence type="predicted"/>
<feature type="compositionally biased region" description="Polar residues" evidence="1">
    <location>
        <begin position="8"/>
        <end position="23"/>
    </location>
</feature>
<feature type="compositionally biased region" description="Pro residues" evidence="1">
    <location>
        <begin position="238"/>
        <end position="253"/>
    </location>
</feature>
<feature type="compositionally biased region" description="Polar residues" evidence="1">
    <location>
        <begin position="66"/>
        <end position="96"/>
    </location>
</feature>
<gene>
    <name evidence="2" type="ORF">Salat_1188400</name>
</gene>
<dbReference type="Proteomes" id="UP001293254">
    <property type="component" value="Unassembled WGS sequence"/>
</dbReference>
<feature type="compositionally biased region" description="Pro residues" evidence="1">
    <location>
        <begin position="182"/>
        <end position="198"/>
    </location>
</feature>
<comment type="caution">
    <text evidence="2">The sequence shown here is derived from an EMBL/GenBank/DDBJ whole genome shotgun (WGS) entry which is preliminary data.</text>
</comment>
<feature type="compositionally biased region" description="Polar residues" evidence="1">
    <location>
        <begin position="205"/>
        <end position="231"/>
    </location>
</feature>
<protein>
    <submittedName>
        <fullName evidence="2">Uncharacterized protein</fullName>
    </submittedName>
</protein>
<name>A0AAE2CNN9_9LAMI</name>
<sequence>MVGAPVSFSGNQPQPPAATNDTTAKYAPPPQMYATPSASISTLLPYDGQQPPPPPCPTPAGPYLATTSAPFPTNVPVSSAPLNTNYLYPPNQTSPFPQNPPTSTPYPVGSAAPPTPFPPCSTAPPPPFPPYSTTPANTYPPSLTNTPTATYPPTSSAPSPFPGAYPPNSGLNQAPASLTGQPPSPYPPAGYPPQPNNPLAPSGYPTGQPTGNYTQPASTYPQANPTNQAPPYSTGAYPAPPPASGIYPTPPPTGGNGPGPGLARCVRRLIDEDNIFSDLGSGLKVGDGPSFLQEHTSPSKGLTQVGSSKHVRYSDVVGRATSSLGLLDGARSVSGFSDQRPTFAHLFPTHSPGTFSDLVHPLLDSSPSSPSCVPSPQPSTVVPEDVRALDGGSVSSGRIVLFEERVGRGAIVGELLPVFDVAEEILVVLAR</sequence>
<feature type="compositionally biased region" description="Low complexity" evidence="1">
    <location>
        <begin position="144"/>
        <end position="158"/>
    </location>
</feature>
<evidence type="ECO:0000256" key="1">
    <source>
        <dbReference type="SAM" id="MobiDB-lite"/>
    </source>
</evidence>
<dbReference type="AlphaFoldDB" id="A0AAE2CNN9"/>
<accession>A0AAE2CNN9</accession>
<evidence type="ECO:0000313" key="3">
    <source>
        <dbReference type="Proteomes" id="UP001293254"/>
    </source>
</evidence>
<feature type="compositionally biased region" description="Polar residues" evidence="1">
    <location>
        <begin position="169"/>
        <end position="179"/>
    </location>
</feature>
<dbReference type="EMBL" id="JACGWO010000004">
    <property type="protein sequence ID" value="KAK4428885.1"/>
    <property type="molecule type" value="Genomic_DNA"/>
</dbReference>
<feature type="compositionally biased region" description="Pro residues" evidence="1">
    <location>
        <begin position="113"/>
        <end position="132"/>
    </location>
</feature>
<keyword evidence="3" id="KW-1185">Reference proteome</keyword>
<evidence type="ECO:0000313" key="2">
    <source>
        <dbReference type="EMBL" id="KAK4428885.1"/>
    </source>
</evidence>
<feature type="region of interest" description="Disordered" evidence="1">
    <location>
        <begin position="1"/>
        <end position="261"/>
    </location>
</feature>
<reference evidence="2" key="1">
    <citation type="submission" date="2020-06" db="EMBL/GenBank/DDBJ databases">
        <authorList>
            <person name="Li T."/>
            <person name="Hu X."/>
            <person name="Zhang T."/>
            <person name="Song X."/>
            <person name="Zhang H."/>
            <person name="Dai N."/>
            <person name="Sheng W."/>
            <person name="Hou X."/>
            <person name="Wei L."/>
        </authorList>
    </citation>
    <scope>NUCLEOTIDE SEQUENCE</scope>
    <source>
        <strain evidence="2">3651</strain>
        <tissue evidence="2">Leaf</tissue>
    </source>
</reference>
<organism evidence="2 3">
    <name type="scientific">Sesamum alatum</name>
    <dbReference type="NCBI Taxonomy" id="300844"/>
    <lineage>
        <taxon>Eukaryota</taxon>
        <taxon>Viridiplantae</taxon>
        <taxon>Streptophyta</taxon>
        <taxon>Embryophyta</taxon>
        <taxon>Tracheophyta</taxon>
        <taxon>Spermatophyta</taxon>
        <taxon>Magnoliopsida</taxon>
        <taxon>eudicotyledons</taxon>
        <taxon>Gunneridae</taxon>
        <taxon>Pentapetalae</taxon>
        <taxon>asterids</taxon>
        <taxon>lamiids</taxon>
        <taxon>Lamiales</taxon>
        <taxon>Pedaliaceae</taxon>
        <taxon>Sesamum</taxon>
    </lineage>
</organism>
<feature type="compositionally biased region" description="Pro residues" evidence="1">
    <location>
        <begin position="50"/>
        <end position="60"/>
    </location>
</feature>
<reference evidence="2" key="2">
    <citation type="journal article" date="2024" name="Plant">
        <title>Genomic evolution and insights into agronomic trait innovations of Sesamum species.</title>
        <authorList>
            <person name="Miao H."/>
            <person name="Wang L."/>
            <person name="Qu L."/>
            <person name="Liu H."/>
            <person name="Sun Y."/>
            <person name="Le M."/>
            <person name="Wang Q."/>
            <person name="Wei S."/>
            <person name="Zheng Y."/>
            <person name="Lin W."/>
            <person name="Duan Y."/>
            <person name="Cao H."/>
            <person name="Xiong S."/>
            <person name="Wang X."/>
            <person name="Wei L."/>
            <person name="Li C."/>
            <person name="Ma Q."/>
            <person name="Ju M."/>
            <person name="Zhao R."/>
            <person name="Li G."/>
            <person name="Mu C."/>
            <person name="Tian Q."/>
            <person name="Mei H."/>
            <person name="Zhang T."/>
            <person name="Gao T."/>
            <person name="Zhang H."/>
        </authorList>
    </citation>
    <scope>NUCLEOTIDE SEQUENCE</scope>
    <source>
        <strain evidence="2">3651</strain>
    </source>
</reference>